<evidence type="ECO:0000256" key="3">
    <source>
        <dbReference type="ARBA" id="ARBA00022692"/>
    </source>
</evidence>
<evidence type="ECO:0000313" key="7">
    <source>
        <dbReference type="EMBL" id="MCB5363202.1"/>
    </source>
</evidence>
<dbReference type="RefSeq" id="WP_226953472.1">
    <property type="nucleotide sequence ID" value="NZ_JACDXW010000002.1"/>
</dbReference>
<keyword evidence="5 6" id="KW-0472">Membrane</keyword>
<organism evidence="7 8">
    <name type="scientific">Mesopusillimonas faecipullorum</name>
    <dbReference type="NCBI Taxonomy" id="2755040"/>
    <lineage>
        <taxon>Bacteria</taxon>
        <taxon>Pseudomonadati</taxon>
        <taxon>Pseudomonadota</taxon>
        <taxon>Betaproteobacteria</taxon>
        <taxon>Burkholderiales</taxon>
        <taxon>Alcaligenaceae</taxon>
        <taxon>Mesopusillimonas</taxon>
    </lineage>
</organism>
<evidence type="ECO:0000256" key="1">
    <source>
        <dbReference type="ARBA" id="ARBA00004651"/>
    </source>
</evidence>
<keyword evidence="8" id="KW-1185">Reference proteome</keyword>
<dbReference type="EMBL" id="JACDXW010000002">
    <property type="protein sequence ID" value="MCB5363202.1"/>
    <property type="molecule type" value="Genomic_DNA"/>
</dbReference>
<evidence type="ECO:0000256" key="2">
    <source>
        <dbReference type="ARBA" id="ARBA00022475"/>
    </source>
</evidence>
<keyword evidence="2" id="KW-1003">Cell membrane</keyword>
<protein>
    <submittedName>
        <fullName evidence="7">CidA/LrgA family protein</fullName>
    </submittedName>
</protein>
<accession>A0ABS8CAY9</accession>
<dbReference type="InterPro" id="IPR005538">
    <property type="entry name" value="LrgA/CidA"/>
</dbReference>
<evidence type="ECO:0000256" key="4">
    <source>
        <dbReference type="ARBA" id="ARBA00022989"/>
    </source>
</evidence>
<reference evidence="7 8" key="1">
    <citation type="submission" date="2020-07" db="EMBL/GenBank/DDBJ databases">
        <title>Pusillimonas sp. nov., isolated from poultry manure in Taiwan.</title>
        <authorList>
            <person name="Lin S.-Y."/>
            <person name="Tang Y.-S."/>
            <person name="Young C.-C."/>
        </authorList>
    </citation>
    <scope>NUCLEOTIDE SEQUENCE [LARGE SCALE GENOMIC DNA]</scope>
    <source>
        <strain evidence="7 8">CC-YST705</strain>
    </source>
</reference>
<keyword evidence="4 6" id="KW-1133">Transmembrane helix</keyword>
<feature type="transmembrane region" description="Helical" evidence="6">
    <location>
        <begin position="27"/>
        <end position="44"/>
    </location>
</feature>
<dbReference type="PANTHER" id="PTHR33931">
    <property type="entry name" value="HOLIN-LIKE PROTEIN CIDA-RELATED"/>
    <property type="match status" value="1"/>
</dbReference>
<name>A0ABS8CAY9_9BURK</name>
<gene>
    <name evidence="7" type="ORF">H0484_05455</name>
</gene>
<sequence length="122" mass="13303">MPVLTAITVLILMQLLGETLVAWLHLPFPGALAGLLLLLAWFVWRGQVPRGLRDTAGHALPHLMLLFIAPVTALLLHLDRIAAEWLAFLAACLGSAALATLVTAFTFRWMLARQARKGKSIS</sequence>
<proteinExistence type="predicted"/>
<comment type="subcellular location">
    <subcellularLocation>
        <location evidence="1">Cell membrane</location>
        <topology evidence="1">Multi-pass membrane protein</topology>
    </subcellularLocation>
</comment>
<dbReference type="Proteomes" id="UP000776983">
    <property type="component" value="Unassembled WGS sequence"/>
</dbReference>
<dbReference type="PANTHER" id="PTHR33931:SF2">
    <property type="entry name" value="HOLIN-LIKE PROTEIN CIDA"/>
    <property type="match status" value="1"/>
</dbReference>
<comment type="caution">
    <text evidence="7">The sequence shown here is derived from an EMBL/GenBank/DDBJ whole genome shotgun (WGS) entry which is preliminary data.</text>
</comment>
<evidence type="ECO:0000256" key="5">
    <source>
        <dbReference type="ARBA" id="ARBA00023136"/>
    </source>
</evidence>
<keyword evidence="3 6" id="KW-0812">Transmembrane</keyword>
<feature type="transmembrane region" description="Helical" evidence="6">
    <location>
        <begin position="56"/>
        <end position="76"/>
    </location>
</feature>
<dbReference type="Pfam" id="PF03788">
    <property type="entry name" value="LrgA"/>
    <property type="match status" value="1"/>
</dbReference>
<feature type="transmembrane region" description="Helical" evidence="6">
    <location>
        <begin position="88"/>
        <end position="111"/>
    </location>
</feature>
<evidence type="ECO:0000256" key="6">
    <source>
        <dbReference type="SAM" id="Phobius"/>
    </source>
</evidence>
<evidence type="ECO:0000313" key="8">
    <source>
        <dbReference type="Proteomes" id="UP000776983"/>
    </source>
</evidence>